<dbReference type="GO" id="GO:0030674">
    <property type="term" value="F:protein-macromolecule adaptor activity"/>
    <property type="evidence" value="ECO:0007669"/>
    <property type="project" value="UniProtKB-ARBA"/>
</dbReference>
<dbReference type="SUPFAM" id="SSF54236">
    <property type="entry name" value="Ubiquitin-like"/>
    <property type="match status" value="1"/>
</dbReference>
<feature type="compositionally biased region" description="Low complexity" evidence="9">
    <location>
        <begin position="353"/>
        <end position="371"/>
    </location>
</feature>
<reference evidence="13" key="1">
    <citation type="submission" date="2015-10" db="EMBL/GenBank/DDBJ databases">
        <title>Retracing the Path of Planar Cell Polarity.</title>
        <authorList>
            <person name="Schenkelaars Q."/>
            <person name="Fierro-Constain L."/>
            <person name="Renard E."/>
            <person name="Borchiellini C."/>
        </authorList>
    </citation>
    <scope>NUCLEOTIDE SEQUENCE</scope>
</reference>
<keyword evidence="6 8" id="KW-0879">Wnt signaling pathway</keyword>
<dbReference type="Pfam" id="PF00595">
    <property type="entry name" value="PDZ"/>
    <property type="match status" value="1"/>
</dbReference>
<dbReference type="AlphaFoldDB" id="A0A142F4Y7"/>
<dbReference type="PROSITE" id="PS50106">
    <property type="entry name" value="PDZ"/>
    <property type="match status" value="1"/>
</dbReference>
<dbReference type="SMR" id="A0A142F4Y7"/>
<feature type="compositionally biased region" description="Basic residues" evidence="9">
    <location>
        <begin position="186"/>
        <end position="207"/>
    </location>
</feature>
<dbReference type="GO" id="GO:0035556">
    <property type="term" value="P:intracellular signal transduction"/>
    <property type="evidence" value="ECO:0007669"/>
    <property type="project" value="InterPro"/>
</dbReference>
<dbReference type="SUPFAM" id="SSF50156">
    <property type="entry name" value="PDZ domain-like"/>
    <property type="match status" value="1"/>
</dbReference>
<evidence type="ECO:0000256" key="6">
    <source>
        <dbReference type="ARBA" id="ARBA00022687"/>
    </source>
</evidence>
<dbReference type="PANTHER" id="PTHR10878:SF25">
    <property type="entry name" value="SEGMENT POLARITY PROTEIN DISHEVELLED"/>
    <property type="match status" value="1"/>
</dbReference>
<feature type="domain" description="DIX" evidence="12">
    <location>
        <begin position="2"/>
        <end position="83"/>
    </location>
</feature>
<dbReference type="GeneID" id="136196433"/>
<protein>
    <submittedName>
        <fullName evidence="13">Dishevelled</fullName>
    </submittedName>
</protein>
<proteinExistence type="evidence at transcript level"/>
<dbReference type="Pfam" id="PF00778">
    <property type="entry name" value="DIX"/>
    <property type="match status" value="1"/>
</dbReference>
<dbReference type="GO" id="GO:0016477">
    <property type="term" value="P:cell migration"/>
    <property type="evidence" value="ECO:0007669"/>
    <property type="project" value="UniProtKB-ARBA"/>
</dbReference>
<dbReference type="SMART" id="SM00228">
    <property type="entry name" value="PDZ"/>
    <property type="match status" value="1"/>
</dbReference>
<dbReference type="InterPro" id="IPR008339">
    <property type="entry name" value="Dishevelled_fam"/>
</dbReference>
<comment type="subcellular location">
    <subcellularLocation>
        <location evidence="2">Cytoplasm</location>
    </subcellularLocation>
    <subcellularLocation>
        <location evidence="1">Membrane</location>
    </subcellularLocation>
</comment>
<dbReference type="InterPro" id="IPR036034">
    <property type="entry name" value="PDZ_sf"/>
</dbReference>
<evidence type="ECO:0000256" key="8">
    <source>
        <dbReference type="PROSITE-ProRule" id="PRU00069"/>
    </source>
</evidence>
<evidence type="ECO:0000313" key="13">
    <source>
        <dbReference type="EMBL" id="AMQ67867.1"/>
    </source>
</evidence>
<feature type="region of interest" description="Disordered" evidence="9">
    <location>
        <begin position="536"/>
        <end position="587"/>
    </location>
</feature>
<feature type="compositionally biased region" description="Polar residues" evidence="9">
    <location>
        <begin position="145"/>
        <end position="166"/>
    </location>
</feature>
<dbReference type="GO" id="GO:0005938">
    <property type="term" value="C:cell cortex"/>
    <property type="evidence" value="ECO:0007669"/>
    <property type="project" value="UniProtKB-ARBA"/>
</dbReference>
<feature type="compositionally biased region" description="Polar residues" evidence="9">
    <location>
        <begin position="573"/>
        <end position="587"/>
    </location>
</feature>
<feature type="domain" description="DEP" evidence="11">
    <location>
        <begin position="402"/>
        <end position="476"/>
    </location>
</feature>
<keyword evidence="7" id="KW-0472">Membrane</keyword>
<evidence type="ECO:0000256" key="3">
    <source>
        <dbReference type="ARBA" id="ARBA00008735"/>
    </source>
</evidence>
<dbReference type="InterPro" id="IPR036390">
    <property type="entry name" value="WH_DNA-bd_sf"/>
</dbReference>
<dbReference type="Gene3D" id="1.10.10.10">
    <property type="entry name" value="Winged helix-like DNA-binding domain superfamily/Winged helix DNA-binding domain"/>
    <property type="match status" value="1"/>
</dbReference>
<dbReference type="RefSeq" id="XP_065842056.1">
    <property type="nucleotide sequence ID" value="XM_065985984.1"/>
</dbReference>
<dbReference type="Gene3D" id="2.30.42.10">
    <property type="match status" value="1"/>
</dbReference>
<evidence type="ECO:0000259" key="12">
    <source>
        <dbReference type="PROSITE" id="PS50841"/>
    </source>
</evidence>
<dbReference type="GO" id="GO:0048646">
    <property type="term" value="P:anatomical structure formation involved in morphogenesis"/>
    <property type="evidence" value="ECO:0007669"/>
    <property type="project" value="UniProtKB-ARBA"/>
</dbReference>
<feature type="compositionally biased region" description="Low complexity" evidence="9">
    <location>
        <begin position="170"/>
        <end position="185"/>
    </location>
</feature>
<accession>A0A142F4Y7</accession>
<dbReference type="InterPro" id="IPR015506">
    <property type="entry name" value="Dsh/Dvl-rel"/>
</dbReference>
<dbReference type="GO" id="GO:0048598">
    <property type="term" value="P:embryonic morphogenesis"/>
    <property type="evidence" value="ECO:0007669"/>
    <property type="project" value="UniProtKB-ARBA"/>
</dbReference>
<evidence type="ECO:0000259" key="11">
    <source>
        <dbReference type="PROSITE" id="PS50186"/>
    </source>
</evidence>
<feature type="region of interest" description="Disordered" evidence="9">
    <location>
        <begin position="607"/>
        <end position="634"/>
    </location>
</feature>
<dbReference type="PROSITE" id="PS50841">
    <property type="entry name" value="DIX"/>
    <property type="match status" value="1"/>
</dbReference>
<feature type="domain" description="PDZ" evidence="10">
    <location>
        <begin position="226"/>
        <end position="299"/>
    </location>
</feature>
<dbReference type="PANTHER" id="PTHR10878">
    <property type="entry name" value="SEGMENT POLARITY PROTEIN DISHEVELLED"/>
    <property type="match status" value="1"/>
</dbReference>
<dbReference type="SMART" id="SM00021">
    <property type="entry name" value="DAX"/>
    <property type="match status" value="1"/>
</dbReference>
<comment type="similarity">
    <text evidence="3">Belongs to the DSH family.</text>
</comment>
<dbReference type="FunFam" id="2.30.42.10:FF:000014">
    <property type="entry name" value="Segment polarity protein dishevelled homolog DVL-3"/>
    <property type="match status" value="1"/>
</dbReference>
<feature type="compositionally biased region" description="Basic and acidic residues" evidence="9">
    <location>
        <begin position="85"/>
        <end position="139"/>
    </location>
</feature>
<keyword evidence="4" id="KW-0217">Developmental protein</keyword>
<dbReference type="GO" id="GO:0003002">
    <property type="term" value="P:regionalization"/>
    <property type="evidence" value="ECO:0007669"/>
    <property type="project" value="UniProtKB-ARBA"/>
</dbReference>
<feature type="region of interest" description="Disordered" evidence="9">
    <location>
        <begin position="352"/>
        <end position="388"/>
    </location>
</feature>
<evidence type="ECO:0000256" key="5">
    <source>
        <dbReference type="ARBA" id="ARBA00022490"/>
    </source>
</evidence>
<dbReference type="GO" id="GO:0048468">
    <property type="term" value="P:cell development"/>
    <property type="evidence" value="ECO:0007669"/>
    <property type="project" value="UniProtKB-ARBA"/>
</dbReference>
<evidence type="ECO:0000256" key="2">
    <source>
        <dbReference type="ARBA" id="ARBA00004496"/>
    </source>
</evidence>
<dbReference type="GO" id="GO:0060070">
    <property type="term" value="P:canonical Wnt signaling pathway"/>
    <property type="evidence" value="ECO:0007669"/>
    <property type="project" value="TreeGrafter"/>
</dbReference>
<dbReference type="EMBL" id="KT898949">
    <property type="protein sequence ID" value="AMQ67867.1"/>
    <property type="molecule type" value="mRNA"/>
</dbReference>
<dbReference type="SMART" id="SM00049">
    <property type="entry name" value="DEP"/>
    <property type="match status" value="1"/>
</dbReference>
<keyword evidence="5" id="KW-0963">Cytoplasm</keyword>
<sequence length="641" mass="70849">MVEEVKVIYHIDEEETPYLVKLPKPPDQVTLKDLKVALNRPNYKFFFKSMDEEVGVVKEEVSSDDAPLPYVNGRVVAWLVCGDSSSEKAHSETGSEKERRTPNNAESRSHDESDGSRGRHSSRKSERRDRDRESRRRYDEEEQGSVYTDESASVYTTDTDPSLYSESTDDGSSVYTTDTYSTSRTGHSHRRHKKHHHHRHHSRHNMHRAPSYSSVSSSTMSMPIVTVTLSLEKTKFLGISIVGQANRSGDGGIYVGSVMKGGAVAEDGTIQPGDMILQVNEASFENLTNDEAVKILREAVHQPVPLKLVVAKCWDPEPQPYFEPRSEPIKALDPAAWVQHTQLARQELLMRHPGSSPTMSSMTSSSSMGSSLPESDRGLEFTGPRIPEKTPPEVIIQKMAMPDSGLDIRNRVWLKMTIPNAFTGSDFVDWLYKRVEGFKERRDARKYAGHMLKLGLIKHTVNKITFSEQCYYIFGNITINPDLANLRLNEEGETDTLGPLPGGTGAPWMAPPPAPLGQMPPPGRYQLPQYLAAFSGGDPARTYSQTTGSGSGSSPSQSEYKKKYVPSDARSYLTESDQASQYSTDTMTETASIASSQLVIPRRFQRGASVASSRRSVREGGGGGGGAGGDAQCEDLFVDVM</sequence>
<evidence type="ECO:0000256" key="1">
    <source>
        <dbReference type="ARBA" id="ARBA00004370"/>
    </source>
</evidence>
<evidence type="ECO:0000256" key="9">
    <source>
        <dbReference type="SAM" id="MobiDB-lite"/>
    </source>
</evidence>
<dbReference type="InterPro" id="IPR038207">
    <property type="entry name" value="DIX_dom_sf"/>
</dbReference>
<dbReference type="GO" id="GO:0005829">
    <property type="term" value="C:cytosol"/>
    <property type="evidence" value="ECO:0007669"/>
    <property type="project" value="TreeGrafter"/>
</dbReference>
<dbReference type="Gene3D" id="2.40.240.130">
    <property type="match status" value="1"/>
</dbReference>
<evidence type="ECO:0000256" key="4">
    <source>
        <dbReference type="ARBA" id="ARBA00022473"/>
    </source>
</evidence>
<dbReference type="FunFam" id="2.40.240.130:FF:000001">
    <property type="entry name" value="Segment polarity protein dishevelled homolog DVL-1"/>
    <property type="match status" value="1"/>
</dbReference>
<dbReference type="GO" id="GO:0000132">
    <property type="term" value="P:establishment of mitotic spindle orientation"/>
    <property type="evidence" value="ECO:0007669"/>
    <property type="project" value="UniProtKB-ARBA"/>
</dbReference>
<feature type="compositionally biased region" description="Gly residues" evidence="9">
    <location>
        <begin position="619"/>
        <end position="629"/>
    </location>
</feature>
<dbReference type="InterPro" id="IPR001478">
    <property type="entry name" value="PDZ"/>
</dbReference>
<evidence type="ECO:0000259" key="10">
    <source>
        <dbReference type="PROSITE" id="PS50106"/>
    </source>
</evidence>
<dbReference type="InterPro" id="IPR000591">
    <property type="entry name" value="DEP_dom"/>
</dbReference>
<dbReference type="PRINTS" id="PR01760">
    <property type="entry name" value="DISHEVELLED"/>
</dbReference>
<dbReference type="PROSITE" id="PS50186">
    <property type="entry name" value="DEP"/>
    <property type="match status" value="1"/>
</dbReference>
<feature type="compositionally biased region" description="Low complexity" evidence="9">
    <location>
        <begin position="544"/>
        <end position="558"/>
    </location>
</feature>
<dbReference type="CDD" id="cd04438">
    <property type="entry name" value="DEP_dishevelled"/>
    <property type="match status" value="1"/>
</dbReference>
<dbReference type="GO" id="GO:0016020">
    <property type="term" value="C:membrane"/>
    <property type="evidence" value="ECO:0007669"/>
    <property type="project" value="UniProtKB-SubCell"/>
</dbReference>
<dbReference type="InterPro" id="IPR001158">
    <property type="entry name" value="DIX"/>
</dbReference>
<organism evidence="13">
    <name type="scientific">Oscarella lobularis</name>
    <name type="common">Bubble oscar sponge</name>
    <name type="synonym">Halisarca lobularis</name>
    <dbReference type="NCBI Taxonomy" id="121494"/>
    <lineage>
        <taxon>Eukaryota</taxon>
        <taxon>Metazoa</taxon>
        <taxon>Porifera</taxon>
        <taxon>Homoscleromorpha</taxon>
        <taxon>Homosclerophorida</taxon>
        <taxon>Oscarellidae</taxon>
        <taxon>Oscarella</taxon>
    </lineage>
</organism>
<dbReference type="InterPro" id="IPR036388">
    <property type="entry name" value="WH-like_DNA-bd_sf"/>
</dbReference>
<dbReference type="CDD" id="cd06717">
    <property type="entry name" value="PDZ_Dishevelled-like"/>
    <property type="match status" value="1"/>
</dbReference>
<feature type="region of interest" description="Disordered" evidence="9">
    <location>
        <begin position="85"/>
        <end position="218"/>
    </location>
</feature>
<dbReference type="InterPro" id="IPR029071">
    <property type="entry name" value="Ubiquitin-like_domsf"/>
</dbReference>
<dbReference type="FunFam" id="1.10.10.10:FF:000400">
    <property type="entry name" value="DiSHevelled related"/>
    <property type="match status" value="1"/>
</dbReference>
<name>A0A142F4Y7_OSCLO</name>
<dbReference type="Pfam" id="PF00610">
    <property type="entry name" value="DEP"/>
    <property type="match status" value="1"/>
</dbReference>
<dbReference type="SUPFAM" id="SSF46785">
    <property type="entry name" value="Winged helix' DNA-binding domain"/>
    <property type="match status" value="1"/>
</dbReference>
<evidence type="ECO:0000256" key="7">
    <source>
        <dbReference type="ARBA" id="ARBA00023136"/>
    </source>
</evidence>